<evidence type="ECO:0000313" key="1">
    <source>
        <dbReference type="EMBL" id="KAF5791688.1"/>
    </source>
</evidence>
<accession>A0A251SMP6</accession>
<sequence length="79" mass="9191">MSLYWRMEREDKPVYIEGNNIVSLYVVACKREGGKMATIPKKADEELWYLRIVKNLDLPRDKDLSEQPPTGAGKYIFLV</sequence>
<proteinExistence type="predicted"/>
<dbReference type="EMBL" id="MNCJ02000324">
    <property type="protein sequence ID" value="KAF5791688.1"/>
    <property type="molecule type" value="Genomic_DNA"/>
</dbReference>
<name>A0A251SMP6_HELAN</name>
<reference evidence="1 3" key="1">
    <citation type="journal article" date="2017" name="Nature">
        <title>The sunflower genome provides insights into oil metabolism, flowering and Asterid evolution.</title>
        <authorList>
            <person name="Badouin H."/>
            <person name="Gouzy J."/>
            <person name="Grassa C.J."/>
            <person name="Murat F."/>
            <person name="Staton S.E."/>
            <person name="Cottret L."/>
            <person name="Lelandais-Briere C."/>
            <person name="Owens G.L."/>
            <person name="Carrere S."/>
            <person name="Mayjonade B."/>
            <person name="Legrand L."/>
            <person name="Gill N."/>
            <person name="Kane N.C."/>
            <person name="Bowers J.E."/>
            <person name="Hubner S."/>
            <person name="Bellec A."/>
            <person name="Berard A."/>
            <person name="Berges H."/>
            <person name="Blanchet N."/>
            <person name="Boniface M.C."/>
            <person name="Brunel D."/>
            <person name="Catrice O."/>
            <person name="Chaidir N."/>
            <person name="Claudel C."/>
            <person name="Donnadieu C."/>
            <person name="Faraut T."/>
            <person name="Fievet G."/>
            <person name="Helmstetter N."/>
            <person name="King M."/>
            <person name="Knapp S.J."/>
            <person name="Lai Z."/>
            <person name="Le Paslier M.C."/>
            <person name="Lippi Y."/>
            <person name="Lorenzon L."/>
            <person name="Mandel J.R."/>
            <person name="Marage G."/>
            <person name="Marchand G."/>
            <person name="Marquand E."/>
            <person name="Bret-Mestries E."/>
            <person name="Morien E."/>
            <person name="Nambeesan S."/>
            <person name="Nguyen T."/>
            <person name="Pegot-Espagnet P."/>
            <person name="Pouilly N."/>
            <person name="Raftis F."/>
            <person name="Sallet E."/>
            <person name="Schiex T."/>
            <person name="Thomas J."/>
            <person name="Vandecasteele C."/>
            <person name="Vares D."/>
            <person name="Vear F."/>
            <person name="Vautrin S."/>
            <person name="Crespi M."/>
            <person name="Mangin B."/>
            <person name="Burke J.M."/>
            <person name="Salse J."/>
            <person name="Munos S."/>
            <person name="Vincourt P."/>
            <person name="Rieseberg L.H."/>
            <person name="Langlade N.B."/>
        </authorList>
    </citation>
    <scope>NUCLEOTIDE SEQUENCE [LARGE SCALE GENOMIC DNA]</scope>
    <source>
        <strain evidence="3">cv. SF193</strain>
        <tissue evidence="1">Leaves</tissue>
    </source>
</reference>
<organism evidence="2 3">
    <name type="scientific">Helianthus annuus</name>
    <name type="common">Common sunflower</name>
    <dbReference type="NCBI Taxonomy" id="4232"/>
    <lineage>
        <taxon>Eukaryota</taxon>
        <taxon>Viridiplantae</taxon>
        <taxon>Streptophyta</taxon>
        <taxon>Embryophyta</taxon>
        <taxon>Tracheophyta</taxon>
        <taxon>Spermatophyta</taxon>
        <taxon>Magnoliopsida</taxon>
        <taxon>eudicotyledons</taxon>
        <taxon>Gunneridae</taxon>
        <taxon>Pentapetalae</taxon>
        <taxon>asterids</taxon>
        <taxon>campanulids</taxon>
        <taxon>Asterales</taxon>
        <taxon>Asteraceae</taxon>
        <taxon>Asteroideae</taxon>
        <taxon>Heliantheae alliance</taxon>
        <taxon>Heliantheae</taxon>
        <taxon>Helianthus</taxon>
    </lineage>
</organism>
<protein>
    <submittedName>
        <fullName evidence="2">Uncharacterized protein</fullName>
    </submittedName>
</protein>
<reference evidence="2" key="2">
    <citation type="submission" date="2017-02" db="EMBL/GenBank/DDBJ databases">
        <title>Sunflower complete genome.</title>
        <authorList>
            <person name="Langlade N."/>
            <person name="Munos S."/>
        </authorList>
    </citation>
    <scope>NUCLEOTIDE SEQUENCE [LARGE SCALE GENOMIC DNA]</scope>
    <source>
        <tissue evidence="2">Leaves</tissue>
    </source>
</reference>
<dbReference type="EMBL" id="CM007903">
    <property type="protein sequence ID" value="OTF99792.1"/>
    <property type="molecule type" value="Genomic_DNA"/>
</dbReference>
<dbReference type="Proteomes" id="UP000215914">
    <property type="component" value="Chromosome 14"/>
</dbReference>
<evidence type="ECO:0000313" key="3">
    <source>
        <dbReference type="Proteomes" id="UP000215914"/>
    </source>
</evidence>
<reference evidence="1" key="3">
    <citation type="submission" date="2020-06" db="EMBL/GenBank/DDBJ databases">
        <title>Helianthus annuus Genome sequencing and assembly Release 2.</title>
        <authorList>
            <person name="Gouzy J."/>
            <person name="Langlade N."/>
            <person name="Munos S."/>
        </authorList>
    </citation>
    <scope>NUCLEOTIDE SEQUENCE</scope>
    <source>
        <tissue evidence="1">Leaves</tissue>
    </source>
</reference>
<dbReference type="AlphaFoldDB" id="A0A251SMP6"/>
<gene>
    <name evidence="2" type="ORF">HannXRQ_Chr14g0460471</name>
    <name evidence="1" type="ORF">HanXRQr2_Chr09g0397611</name>
</gene>
<keyword evidence="3" id="KW-1185">Reference proteome</keyword>
<dbReference type="InParanoid" id="A0A251SMP6"/>
<evidence type="ECO:0000313" key="2">
    <source>
        <dbReference type="EMBL" id="OTF99792.1"/>
    </source>
</evidence>
<dbReference type="Gramene" id="mRNA:HanXRQr2_Chr09g0397611">
    <property type="protein sequence ID" value="mRNA:HanXRQr2_Chr09g0397611"/>
    <property type="gene ID" value="HanXRQr2_Chr09g0397611"/>
</dbReference>